<keyword evidence="12" id="KW-0547">Nucleotide-binding</keyword>
<feature type="repeat" description="ANK" evidence="24">
    <location>
        <begin position="465"/>
        <end position="497"/>
    </location>
</feature>
<gene>
    <name evidence="29" type="ORF">D9C73_012446</name>
</gene>
<dbReference type="Pfam" id="PF08718">
    <property type="entry name" value="GLTP"/>
    <property type="match status" value="1"/>
</dbReference>
<evidence type="ECO:0000256" key="14">
    <source>
        <dbReference type="ARBA" id="ARBA00022840"/>
    </source>
</evidence>
<feature type="transmembrane region" description="Helical" evidence="26">
    <location>
        <begin position="869"/>
        <end position="890"/>
    </location>
</feature>
<dbReference type="InterPro" id="IPR005821">
    <property type="entry name" value="Ion_trans_dom"/>
</dbReference>
<evidence type="ECO:0000256" key="25">
    <source>
        <dbReference type="SAM" id="MobiDB-lite"/>
    </source>
</evidence>
<name>A0A4U5UU47_COLLU</name>
<keyword evidence="13" id="KW-0106">Calcium</keyword>
<evidence type="ECO:0000256" key="7">
    <source>
        <dbReference type="ARBA" id="ARBA00022568"/>
    </source>
</evidence>
<comment type="similarity">
    <text evidence="3">Belongs to the GLTP family.</text>
</comment>
<feature type="transmembrane region" description="Helical" evidence="26">
    <location>
        <begin position="764"/>
        <end position="784"/>
    </location>
</feature>
<evidence type="ECO:0000256" key="9">
    <source>
        <dbReference type="ARBA" id="ARBA00022692"/>
    </source>
</evidence>
<dbReference type="FunFam" id="1.10.3520.10:FF:000003">
    <property type="entry name" value="glycolipid transfer protein"/>
    <property type="match status" value="1"/>
</dbReference>
<dbReference type="PRINTS" id="PR01768">
    <property type="entry name" value="TRPVRECEPTOR"/>
</dbReference>
<evidence type="ECO:0000259" key="28">
    <source>
        <dbReference type="Pfam" id="PF08718"/>
    </source>
</evidence>
<comment type="subcellular location">
    <subcellularLocation>
        <location evidence="2">Cell membrane</location>
        <topology evidence="2">Multi-pass membrane protein</topology>
    </subcellularLocation>
    <subcellularLocation>
        <location evidence="1">Cytoplasm</location>
    </subcellularLocation>
</comment>
<feature type="domain" description="Glycolipid transfer protein" evidence="28">
    <location>
        <begin position="18"/>
        <end position="166"/>
    </location>
</feature>
<accession>A0A4U5UU47</accession>
<evidence type="ECO:0000256" key="6">
    <source>
        <dbReference type="ARBA" id="ARBA00022490"/>
    </source>
</evidence>
<dbReference type="NCBIfam" id="TIGR00870">
    <property type="entry name" value="trp"/>
    <property type="match status" value="1"/>
</dbReference>
<feature type="compositionally biased region" description="Basic residues" evidence="25">
    <location>
        <begin position="346"/>
        <end position="355"/>
    </location>
</feature>
<feature type="transmembrane region" description="Helical" evidence="26">
    <location>
        <begin position="829"/>
        <end position="848"/>
    </location>
</feature>
<proteinExistence type="inferred from homology"/>
<feature type="domain" description="Ion transport" evidence="27">
    <location>
        <begin position="763"/>
        <end position="980"/>
    </location>
</feature>
<dbReference type="FunFam" id="1.10.287.70:FF:000074">
    <property type="entry name" value="Transient receptor potential cation channel subfamily V member 1"/>
    <property type="match status" value="1"/>
</dbReference>
<dbReference type="InterPro" id="IPR036770">
    <property type="entry name" value="Ankyrin_rpt-contain_sf"/>
</dbReference>
<keyword evidence="8" id="KW-0107">Calcium channel</keyword>
<dbReference type="Gene3D" id="1.10.3520.10">
    <property type="entry name" value="Glycolipid transfer protein"/>
    <property type="match status" value="1"/>
</dbReference>
<evidence type="ECO:0000256" key="16">
    <source>
        <dbReference type="ARBA" id="ARBA00022989"/>
    </source>
</evidence>
<evidence type="ECO:0000256" key="20">
    <source>
        <dbReference type="ARBA" id="ARBA00023136"/>
    </source>
</evidence>
<keyword evidence="16 26" id="KW-1133">Transmembrane helix</keyword>
<dbReference type="GO" id="GO:0005524">
    <property type="term" value="F:ATP binding"/>
    <property type="evidence" value="ECO:0007669"/>
    <property type="project" value="UniProtKB-KW"/>
</dbReference>
<keyword evidence="11" id="KW-0677">Repeat</keyword>
<evidence type="ECO:0000256" key="17">
    <source>
        <dbReference type="ARBA" id="ARBA00023043"/>
    </source>
</evidence>
<dbReference type="PROSITE" id="PS50088">
    <property type="entry name" value="ANK_REPEAT"/>
    <property type="match status" value="1"/>
</dbReference>
<keyword evidence="9 26" id="KW-0812">Transmembrane</keyword>
<keyword evidence="29" id="KW-0675">Receptor</keyword>
<dbReference type="GO" id="GO:0007231">
    <property type="term" value="P:osmosensory signaling pathway"/>
    <property type="evidence" value="ECO:0007669"/>
    <property type="project" value="TreeGrafter"/>
</dbReference>
<evidence type="ECO:0000313" key="29">
    <source>
        <dbReference type="EMBL" id="TKS78727.1"/>
    </source>
</evidence>
<evidence type="ECO:0000256" key="15">
    <source>
        <dbReference type="ARBA" id="ARBA00022860"/>
    </source>
</evidence>
<evidence type="ECO:0000259" key="27">
    <source>
        <dbReference type="Pfam" id="PF00520"/>
    </source>
</evidence>
<keyword evidence="14" id="KW-0067">ATP-binding</keyword>
<evidence type="ECO:0000256" key="24">
    <source>
        <dbReference type="PROSITE-ProRule" id="PRU00023"/>
    </source>
</evidence>
<evidence type="ECO:0000256" key="5">
    <source>
        <dbReference type="ARBA" id="ARBA00022475"/>
    </source>
</evidence>
<evidence type="ECO:0000256" key="18">
    <source>
        <dbReference type="ARBA" id="ARBA00023055"/>
    </source>
</evidence>
<feature type="transmembrane region" description="Helical" evidence="26">
    <location>
        <begin position="805"/>
        <end position="823"/>
    </location>
</feature>
<evidence type="ECO:0000256" key="13">
    <source>
        <dbReference type="ARBA" id="ARBA00022837"/>
    </source>
</evidence>
<reference evidence="29 30" key="1">
    <citation type="submission" date="2019-01" db="EMBL/GenBank/DDBJ databases">
        <title>Genome Assembly of Collichthys lucidus.</title>
        <authorList>
            <person name="Cai M."/>
            <person name="Xiao S."/>
        </authorList>
    </citation>
    <scope>NUCLEOTIDE SEQUENCE [LARGE SCALE GENOMIC DNA]</scope>
    <source>
        <strain evidence="29">JT15FE1705JMU</strain>
        <tissue evidence="29">Muscle</tissue>
    </source>
</reference>
<dbReference type="GO" id="GO:0007015">
    <property type="term" value="P:actin filament organization"/>
    <property type="evidence" value="ECO:0007669"/>
    <property type="project" value="TreeGrafter"/>
</dbReference>
<dbReference type="GO" id="GO:0046872">
    <property type="term" value="F:metal ion binding"/>
    <property type="evidence" value="ECO:0007669"/>
    <property type="project" value="UniProtKB-KW"/>
</dbReference>
<dbReference type="GO" id="GO:0120013">
    <property type="term" value="F:lipid transfer activity"/>
    <property type="evidence" value="ECO:0007669"/>
    <property type="project" value="InterPro"/>
</dbReference>
<dbReference type="EMBL" id="CM014088">
    <property type="protein sequence ID" value="TKS78727.1"/>
    <property type="molecule type" value="Genomic_DNA"/>
</dbReference>
<protein>
    <submittedName>
        <fullName evidence="29">Transient receptor potential cation channel subfamily V member 4</fullName>
    </submittedName>
</protein>
<evidence type="ECO:0000256" key="19">
    <source>
        <dbReference type="ARBA" id="ARBA00023065"/>
    </source>
</evidence>
<dbReference type="Pfam" id="PF00520">
    <property type="entry name" value="Ion_trans"/>
    <property type="match status" value="1"/>
</dbReference>
<keyword evidence="17 24" id="KW-0040">ANK repeat</keyword>
<evidence type="ECO:0000256" key="12">
    <source>
        <dbReference type="ARBA" id="ARBA00022741"/>
    </source>
</evidence>
<feature type="transmembrane region" description="Helical" evidence="26">
    <location>
        <begin position="944"/>
        <end position="968"/>
    </location>
</feature>
<dbReference type="Gene3D" id="1.25.40.20">
    <property type="entry name" value="Ankyrin repeat-containing domain"/>
    <property type="match status" value="1"/>
</dbReference>
<dbReference type="Proteomes" id="UP000298787">
    <property type="component" value="Chromosome 11"/>
</dbReference>
<dbReference type="InterPro" id="IPR036497">
    <property type="entry name" value="GLTP_sf"/>
</dbReference>
<keyword evidence="30" id="KW-1185">Reference proteome</keyword>
<organism evidence="29 30">
    <name type="scientific">Collichthys lucidus</name>
    <name type="common">Big head croaker</name>
    <name type="synonym">Sciaena lucida</name>
    <dbReference type="NCBI Taxonomy" id="240159"/>
    <lineage>
        <taxon>Eukaryota</taxon>
        <taxon>Metazoa</taxon>
        <taxon>Chordata</taxon>
        <taxon>Craniata</taxon>
        <taxon>Vertebrata</taxon>
        <taxon>Euteleostomi</taxon>
        <taxon>Actinopterygii</taxon>
        <taxon>Neopterygii</taxon>
        <taxon>Teleostei</taxon>
        <taxon>Neoteleostei</taxon>
        <taxon>Acanthomorphata</taxon>
        <taxon>Eupercaria</taxon>
        <taxon>Sciaenidae</taxon>
        <taxon>Collichthys</taxon>
    </lineage>
</organism>
<evidence type="ECO:0000256" key="4">
    <source>
        <dbReference type="ARBA" id="ARBA00022448"/>
    </source>
</evidence>
<keyword evidence="19" id="KW-0406">Ion transport</keyword>
<keyword evidence="21" id="KW-0407">Ion channel</keyword>
<evidence type="ECO:0000256" key="2">
    <source>
        <dbReference type="ARBA" id="ARBA00004651"/>
    </source>
</evidence>
<dbReference type="GO" id="GO:0098703">
    <property type="term" value="P:calcium ion import across plasma membrane"/>
    <property type="evidence" value="ECO:0007669"/>
    <property type="project" value="TreeGrafter"/>
</dbReference>
<dbReference type="InterPro" id="IPR014830">
    <property type="entry name" value="Glycolipid_transfer_prot_dom"/>
</dbReference>
<evidence type="ECO:0000256" key="10">
    <source>
        <dbReference type="ARBA" id="ARBA00022723"/>
    </source>
</evidence>
<dbReference type="InterPro" id="IPR008347">
    <property type="entry name" value="TrpV1-4"/>
</dbReference>
<dbReference type="GO" id="GO:0005262">
    <property type="term" value="F:calcium channel activity"/>
    <property type="evidence" value="ECO:0007669"/>
    <property type="project" value="UniProtKB-KW"/>
</dbReference>
<evidence type="ECO:0000256" key="3">
    <source>
        <dbReference type="ARBA" id="ARBA00007148"/>
    </source>
</evidence>
<evidence type="ECO:0000256" key="8">
    <source>
        <dbReference type="ARBA" id="ARBA00022673"/>
    </source>
</evidence>
<evidence type="ECO:0000256" key="1">
    <source>
        <dbReference type="ARBA" id="ARBA00004496"/>
    </source>
</evidence>
<keyword evidence="10" id="KW-0479">Metal-binding</keyword>
<sequence length="1106" mass="125393">MALLMEHQFRQLPADRQVETRPFLEAVSYLPPFFDCLGPTIFAPIKADITGNIAKIRAVYDTNPSRFKTLHQIVEAEKEMHGGQWPKIGATLALMWLKRDLRFIQVLLQSLVDGEKDDTNPFLMRMNINKAYERALQIYHGFLMQAFFKAAIFAAPSRTDFLKGLSKGREVKEEECFEKIRKFLTNFGATVDAIYEIYRRPHASASFPVSPEAEFGTRCHLALSKADTLTRSAVSVDSGDGGAPQPESDAAFPLSEFSDLFESEDASQSIQDTSQGSALELVQPGQPADGRQNLRMKFQGAFKKGISNPKDLLESTIYESNVVQGPKKAPMDSLFDYGTYRNTSNQKRRRKKLPRGKAEMSCDDGESSDPPKVMKIFNRTLLFDCVSRADTEALEGLLEYLQSHEKRLTDEEFREPSTGKTCLPKALLNLYGGQNDTIPLLVDIAEKTGILREFINTPFRDVYYRGQTAMHIAIERRCKQYVELLVEKGADVHAQARGRFFQPKDEGGYFYFGNDPCELPLSLAACTNQPDIVHYLTENPHKKADLRRQDSRGNTVLHALVHIADNTKDNTRFLTKMYDLLLIKSAKLYPDCSLETVLNNDGMSPLMMAAKLGKIGVFQHIIRREIKDEEARHLSRKFKDWAYGPVYSSLYDLSSLDTCGEEPSVLEILVYNSRNENRHEMLAVEPINELLRAKWQKFAAVTFYISVVSYLTTMIIFTLVAYYHPTQGKPPYPYTTSSDYLRMVGEIVTLASGIFFFLTNSLVLKPVTVFVVIVEMFFPCTLQIKDLFLKKCPGVKSLFIDGSFQLLYFIYSVLIIVTAALYLSGIEAYVSVMVFALVLGWMNTLYFTRGLKLTGTYSIMIQKILFKDLFRFLLVYVLFMIGYASALVSLLKVCPPPGTECDGSCPTYPMCRDPDTFSNFLLDLFKLTIGMGELDMIDGAQYPAVFLILLVTYIILTFVLLLNMLIALMGETVGQVSKESKKIWKLQWATTILDIERSFPVCLRILCHNHSRTAVPVQLQRKMSTPLVSCYIRVDEVNWCHWNQNLAIISEDPGKNETCQVNGLQQGVKALRRDRWSTVVPRVVELSKGPRPRDLVVEMEPLTPRY</sequence>
<dbReference type="InterPro" id="IPR008348">
    <property type="entry name" value="TrpV4"/>
</dbReference>
<dbReference type="GO" id="GO:0005929">
    <property type="term" value="C:cilium"/>
    <property type="evidence" value="ECO:0007669"/>
    <property type="project" value="TreeGrafter"/>
</dbReference>
<evidence type="ECO:0000256" key="21">
    <source>
        <dbReference type="ARBA" id="ARBA00023303"/>
    </source>
</evidence>
<dbReference type="GO" id="GO:0005886">
    <property type="term" value="C:plasma membrane"/>
    <property type="evidence" value="ECO:0007669"/>
    <property type="project" value="UniProtKB-SubCell"/>
</dbReference>
<dbReference type="SUPFAM" id="SSF48403">
    <property type="entry name" value="Ankyrin repeat"/>
    <property type="match status" value="1"/>
</dbReference>
<dbReference type="AlphaFoldDB" id="A0A4U5UU47"/>
<evidence type="ECO:0000256" key="26">
    <source>
        <dbReference type="SAM" id="Phobius"/>
    </source>
</evidence>
<feature type="transmembrane region" description="Helical" evidence="26">
    <location>
        <begin position="740"/>
        <end position="758"/>
    </location>
</feature>
<keyword evidence="4" id="KW-0813">Transport</keyword>
<evidence type="ECO:0000256" key="22">
    <source>
        <dbReference type="ARBA" id="ARBA00036634"/>
    </source>
</evidence>
<dbReference type="PANTHER" id="PTHR10582">
    <property type="entry name" value="TRANSIENT RECEPTOR POTENTIAL ION CHANNEL PROTEIN"/>
    <property type="match status" value="1"/>
</dbReference>
<dbReference type="InterPro" id="IPR024862">
    <property type="entry name" value="TRPV"/>
</dbReference>
<comment type="catalytic activity">
    <reaction evidence="22">
        <text>Ca(2+)(in) = Ca(2+)(out)</text>
        <dbReference type="Rhea" id="RHEA:29671"/>
        <dbReference type="ChEBI" id="CHEBI:29108"/>
    </reaction>
</comment>
<dbReference type="PROSITE" id="PS50297">
    <property type="entry name" value="ANK_REP_REGION"/>
    <property type="match status" value="1"/>
</dbReference>
<dbReference type="Gene3D" id="1.10.287.70">
    <property type="match status" value="1"/>
</dbReference>
<dbReference type="SUPFAM" id="SSF110004">
    <property type="entry name" value="Glycolipid transfer protein, GLTP"/>
    <property type="match status" value="1"/>
</dbReference>
<dbReference type="FunFam" id="1.25.40.20:FF:000018">
    <property type="entry name" value="Transient receptor potential cation channel subfamily V member 1"/>
    <property type="match status" value="1"/>
</dbReference>
<keyword evidence="7" id="KW-0109">Calcium transport</keyword>
<keyword evidence="20 26" id="KW-0472">Membrane</keyword>
<dbReference type="SMART" id="SM00248">
    <property type="entry name" value="ANK"/>
    <property type="match status" value="4"/>
</dbReference>
<feature type="transmembrane region" description="Helical" evidence="26">
    <location>
        <begin position="698"/>
        <end position="720"/>
    </location>
</feature>
<dbReference type="Pfam" id="PF00023">
    <property type="entry name" value="Ank"/>
    <property type="match status" value="1"/>
</dbReference>
<feature type="region of interest" description="Disordered" evidence="25">
    <location>
        <begin position="334"/>
        <end position="369"/>
    </location>
</feature>
<keyword evidence="15" id="KW-0112">Calmodulin-binding</keyword>
<dbReference type="PRINTS" id="PR01769">
    <property type="entry name" value="VRL2RECEPTOR"/>
</dbReference>
<evidence type="ECO:0000313" key="30">
    <source>
        <dbReference type="Proteomes" id="UP000298787"/>
    </source>
</evidence>
<dbReference type="STRING" id="240159.A0A4U5UU47"/>
<keyword evidence="18" id="KW-0445">Lipid transport</keyword>
<evidence type="ECO:0000256" key="11">
    <source>
        <dbReference type="ARBA" id="ARBA00022737"/>
    </source>
</evidence>
<comment type="function">
    <text evidence="23">Accelerates the intermembrane transfer of various glycolipids. Catalyzes the transfer of various glycosphingolipids between membranes but does not catalyze the transfer of phospholipids. May be involved in the intracellular translocation of glucosylceramides.</text>
</comment>
<keyword evidence="5" id="KW-1003">Cell membrane</keyword>
<keyword evidence="6" id="KW-0963">Cytoplasm</keyword>
<dbReference type="PANTHER" id="PTHR10582:SF4">
    <property type="entry name" value="TRANSIENT RECEPTOR POTENTIAL CATION CHANNEL SUBFAMILY V MEMBER 4"/>
    <property type="match status" value="1"/>
</dbReference>
<dbReference type="GO" id="GO:0005516">
    <property type="term" value="F:calmodulin binding"/>
    <property type="evidence" value="ECO:0007669"/>
    <property type="project" value="UniProtKB-KW"/>
</dbReference>
<dbReference type="GO" id="GO:0005737">
    <property type="term" value="C:cytoplasm"/>
    <property type="evidence" value="ECO:0007669"/>
    <property type="project" value="UniProtKB-SubCell"/>
</dbReference>
<dbReference type="InterPro" id="IPR002110">
    <property type="entry name" value="Ankyrin_rpt"/>
</dbReference>
<evidence type="ECO:0000256" key="23">
    <source>
        <dbReference type="ARBA" id="ARBA00037246"/>
    </source>
</evidence>